<comment type="caution">
    <text evidence="3">The sequence shown here is derived from an EMBL/GenBank/DDBJ whole genome shotgun (WGS) entry which is preliminary data.</text>
</comment>
<gene>
    <name evidence="3" type="ORF">RM574_26350</name>
</gene>
<reference evidence="4" key="1">
    <citation type="submission" date="2023-07" db="EMBL/GenBank/DDBJ databases">
        <title>30 novel species of actinomycetes from the DSMZ collection.</title>
        <authorList>
            <person name="Nouioui I."/>
        </authorList>
    </citation>
    <scope>NUCLEOTIDE SEQUENCE [LARGE SCALE GENOMIC DNA]</scope>
    <source>
        <strain evidence="4">DSM 41982</strain>
    </source>
</reference>
<dbReference type="AlphaFoldDB" id="A0ABD5EEC5"/>
<evidence type="ECO:0000313" key="4">
    <source>
        <dbReference type="Proteomes" id="UP001183607"/>
    </source>
</evidence>
<feature type="signal peptide" evidence="2">
    <location>
        <begin position="1"/>
        <end position="28"/>
    </location>
</feature>
<evidence type="ECO:0000313" key="3">
    <source>
        <dbReference type="EMBL" id="MDT0419008.1"/>
    </source>
</evidence>
<feature type="chain" id="PRO_5044860990" description="Lipoprotein" evidence="2">
    <location>
        <begin position="29"/>
        <end position="334"/>
    </location>
</feature>
<feature type="compositionally biased region" description="Gly residues" evidence="1">
    <location>
        <begin position="34"/>
        <end position="43"/>
    </location>
</feature>
<dbReference type="Proteomes" id="UP001183607">
    <property type="component" value="Unassembled WGS sequence"/>
</dbReference>
<evidence type="ECO:0000256" key="2">
    <source>
        <dbReference type="SAM" id="SignalP"/>
    </source>
</evidence>
<dbReference type="EMBL" id="JAVRER010000060">
    <property type="protein sequence ID" value="MDT0419008.1"/>
    <property type="molecule type" value="Genomic_DNA"/>
</dbReference>
<protein>
    <recommendedName>
        <fullName evidence="5">Lipoprotein</fullName>
    </recommendedName>
</protein>
<organism evidence="3 4">
    <name type="scientific">Streptomyces evansiae</name>
    <dbReference type="NCBI Taxonomy" id="3075535"/>
    <lineage>
        <taxon>Bacteria</taxon>
        <taxon>Bacillati</taxon>
        <taxon>Actinomycetota</taxon>
        <taxon>Actinomycetes</taxon>
        <taxon>Kitasatosporales</taxon>
        <taxon>Streptomycetaceae</taxon>
        <taxon>Streptomyces</taxon>
    </lineage>
</organism>
<sequence>MARPGQLRPLGTGALLALCLATALTACSSDDDGGGGGGGGDTKGGNRALSAPKVSATPKLTSADDKGMPLDAYLLNPEQQRTLSQAQSDLVARCMNRFGFQYRMPVSDFSEQESEGRTTRVDGRFGPQSMAKARQYGYHGATSTKDPTEGWGGGDGSAKLTAQMRQVLTGARGDKEKWGAGGMMIGGAKVPDHGCLGEANKKIGGKVTAEPGTDGTFVNDIKFDTLVAAQKDKRTLAVFREWSACMAKRGYEYPDPLKAVGDPRWSKTPQATEAEKKVAVADQECRKSENVVGVWFAVDYAYQEQAVDKNAQALADVKKQNEDHLKAAADALAS</sequence>
<name>A0ABD5EEC5_9ACTN</name>
<dbReference type="PROSITE" id="PS51257">
    <property type="entry name" value="PROKAR_LIPOPROTEIN"/>
    <property type="match status" value="1"/>
</dbReference>
<dbReference type="RefSeq" id="WP_093854945.1">
    <property type="nucleotide sequence ID" value="NZ_JAVRER010000060.1"/>
</dbReference>
<evidence type="ECO:0008006" key="5">
    <source>
        <dbReference type="Google" id="ProtNLM"/>
    </source>
</evidence>
<keyword evidence="2" id="KW-0732">Signal</keyword>
<proteinExistence type="predicted"/>
<feature type="region of interest" description="Disordered" evidence="1">
    <location>
        <begin position="30"/>
        <end position="65"/>
    </location>
</feature>
<evidence type="ECO:0000256" key="1">
    <source>
        <dbReference type="SAM" id="MobiDB-lite"/>
    </source>
</evidence>
<feature type="region of interest" description="Disordered" evidence="1">
    <location>
        <begin position="135"/>
        <end position="157"/>
    </location>
</feature>
<accession>A0ABD5EEC5</accession>